<sequence length="332" mass="37625">MDCPPVLVAVWAARQRQLPELPQHLWQKVQAFAGADYFIADYFPEDLEGSFLLKPRGVPTPGIPGDGHRDLQVLFVGSTHGWSASDTLWYNPATTSNRLPKVVADMIRPGWEAETRWPTRLCCETVWALESPEEMFLARMTLFDWQGLYDRQHVGSPGWGLHMELGRGNRRQREMWGDMLAQYDSYIFYYSRACSCSFGFVCNRVAQLQEARAQESFRIEERRRSIGYGCREYDHSIQRRFGNFEHIPLVLASLPGKCRCGAERCSRQAAPTRAAQTLAAKLCCPLVEVTDSFKPVMESLVQEAERIDGITKLAPVVVPRNSAKQPSLHLGA</sequence>
<protein>
    <submittedName>
        <fullName evidence="1">Uncharacterized protein</fullName>
    </submittedName>
</protein>
<dbReference type="OrthoDB" id="439283at2759"/>
<gene>
    <name evidence="1" type="ORF">SNEC2469_LOCUS3634</name>
</gene>
<evidence type="ECO:0000313" key="1">
    <source>
        <dbReference type="EMBL" id="CAE7231834.1"/>
    </source>
</evidence>
<comment type="caution">
    <text evidence="1">The sequence shown here is derived from an EMBL/GenBank/DDBJ whole genome shotgun (WGS) entry which is preliminary data.</text>
</comment>
<organism evidence="1 2">
    <name type="scientific">Symbiodinium necroappetens</name>
    <dbReference type="NCBI Taxonomy" id="1628268"/>
    <lineage>
        <taxon>Eukaryota</taxon>
        <taxon>Sar</taxon>
        <taxon>Alveolata</taxon>
        <taxon>Dinophyceae</taxon>
        <taxon>Suessiales</taxon>
        <taxon>Symbiodiniaceae</taxon>
        <taxon>Symbiodinium</taxon>
    </lineage>
</organism>
<evidence type="ECO:0000313" key="2">
    <source>
        <dbReference type="Proteomes" id="UP000601435"/>
    </source>
</evidence>
<name>A0A812KK84_9DINO</name>
<keyword evidence="2" id="KW-1185">Reference proteome</keyword>
<dbReference type="Proteomes" id="UP000601435">
    <property type="component" value="Unassembled WGS sequence"/>
</dbReference>
<dbReference type="AlphaFoldDB" id="A0A812KK84"/>
<accession>A0A812KK84</accession>
<proteinExistence type="predicted"/>
<reference evidence="1" key="1">
    <citation type="submission" date="2021-02" db="EMBL/GenBank/DDBJ databases">
        <authorList>
            <person name="Dougan E. K."/>
            <person name="Rhodes N."/>
            <person name="Thang M."/>
            <person name="Chan C."/>
        </authorList>
    </citation>
    <scope>NUCLEOTIDE SEQUENCE</scope>
</reference>
<dbReference type="EMBL" id="CAJNJA010008020">
    <property type="protein sequence ID" value="CAE7231834.1"/>
    <property type="molecule type" value="Genomic_DNA"/>
</dbReference>